<organism evidence="1 2">
    <name type="scientific">Loktanella fryxellensis</name>
    <dbReference type="NCBI Taxonomy" id="245187"/>
    <lineage>
        <taxon>Bacteria</taxon>
        <taxon>Pseudomonadati</taxon>
        <taxon>Pseudomonadota</taxon>
        <taxon>Alphaproteobacteria</taxon>
        <taxon>Rhodobacterales</taxon>
        <taxon>Roseobacteraceae</taxon>
        <taxon>Loktanella</taxon>
    </lineage>
</organism>
<proteinExistence type="predicted"/>
<accession>A0A1H8ERU1</accession>
<dbReference type="OrthoDB" id="7861493at2"/>
<reference evidence="1 2" key="1">
    <citation type="submission" date="2016-10" db="EMBL/GenBank/DDBJ databases">
        <authorList>
            <person name="de Groot N.N."/>
        </authorList>
    </citation>
    <scope>NUCLEOTIDE SEQUENCE [LARGE SCALE GENOMIC DNA]</scope>
    <source>
        <strain evidence="1 2">DSM 16213</strain>
    </source>
</reference>
<name>A0A1H8ERU1_9RHOB</name>
<dbReference type="STRING" id="245187.SAMN04488003_11156"/>
<protein>
    <submittedName>
        <fullName evidence="1">Uncharacterized protein</fullName>
    </submittedName>
</protein>
<dbReference type="EMBL" id="FOCI01000011">
    <property type="protein sequence ID" value="SEN21488.1"/>
    <property type="molecule type" value="Genomic_DNA"/>
</dbReference>
<sequence length="119" mass="13233">MVTSQDLIDGYDLLFSPELRLAHEALLTFAAEVSEDGWPTNAMIWRFARCYDVPLAELAGLCGFLVYRLGNRTVFCDARRHPAHVHITSADRFSRRALIAYGFYNTAAALSQAEGAAVH</sequence>
<evidence type="ECO:0000313" key="2">
    <source>
        <dbReference type="Proteomes" id="UP000199585"/>
    </source>
</evidence>
<evidence type="ECO:0000313" key="1">
    <source>
        <dbReference type="EMBL" id="SEN21488.1"/>
    </source>
</evidence>
<gene>
    <name evidence="1" type="ORF">SAMN04488003_11156</name>
</gene>
<dbReference type="RefSeq" id="WP_089902560.1">
    <property type="nucleotide sequence ID" value="NZ_FOCI01000011.1"/>
</dbReference>
<keyword evidence="2" id="KW-1185">Reference proteome</keyword>
<dbReference type="Proteomes" id="UP000199585">
    <property type="component" value="Unassembled WGS sequence"/>
</dbReference>
<dbReference type="AlphaFoldDB" id="A0A1H8ERU1"/>